<keyword evidence="1" id="KW-0732">Signal</keyword>
<dbReference type="RefSeq" id="WP_008306710.1">
    <property type="nucleotide sequence ID" value="NZ_BAEK01000094.1"/>
</dbReference>
<dbReference type="EMBL" id="BAEK01000094">
    <property type="protein sequence ID" value="GAC07813.1"/>
    <property type="molecule type" value="Genomic_DNA"/>
</dbReference>
<evidence type="ECO:0000313" key="3">
    <source>
        <dbReference type="Proteomes" id="UP000008372"/>
    </source>
</evidence>
<keyword evidence="3" id="KW-1185">Reference proteome</keyword>
<evidence type="ECO:0000313" key="2">
    <source>
        <dbReference type="EMBL" id="GAC07813.1"/>
    </source>
</evidence>
<comment type="caution">
    <text evidence="2">The sequence shown here is derived from an EMBL/GenBank/DDBJ whole genome shotgun (WGS) entry which is preliminary data.</text>
</comment>
<reference evidence="2 3" key="1">
    <citation type="journal article" date="2014" name="Environ. Microbiol.">
        <title>Comparative genomics of the marine bacterial genus Glaciecola reveals the high degree of genomic diversity and genomic characteristic for cold adaptation.</title>
        <authorList>
            <person name="Qin Q.L."/>
            <person name="Xie B.B."/>
            <person name="Yu Y."/>
            <person name="Shu Y.L."/>
            <person name="Rong J.C."/>
            <person name="Zhang Y.J."/>
            <person name="Zhao D.L."/>
            <person name="Chen X.L."/>
            <person name="Zhang X.Y."/>
            <person name="Chen B."/>
            <person name="Zhou B.C."/>
            <person name="Zhang Y.Z."/>
        </authorList>
    </citation>
    <scope>NUCLEOTIDE SEQUENCE [LARGE SCALE GENOMIC DNA]</scope>
    <source>
        <strain evidence="2 3">NO2</strain>
    </source>
</reference>
<protein>
    <submittedName>
        <fullName evidence="2">Uncharacterized protein</fullName>
    </submittedName>
</protein>
<dbReference type="Proteomes" id="UP000008372">
    <property type="component" value="Unassembled WGS sequence"/>
</dbReference>
<proteinExistence type="predicted"/>
<sequence length="153" mass="16674">MHKVSVSLIAVSQLFLGLVISSTVLAAAKPITGVSCNGGFFVRTPDKHIHWIDEETEEHVQVYDKSDDIYAMAQCGTGVVTVFEKQINGEQEYNAIYSPNCMNIGSENGLSSHIYQGKDKINKIAANDGKLEIRFVNNTYLRGESCASVSAGK</sequence>
<organism evidence="2 3">
    <name type="scientific">Paraglaciecola agarilytica NO2</name>
    <dbReference type="NCBI Taxonomy" id="1125747"/>
    <lineage>
        <taxon>Bacteria</taxon>
        <taxon>Pseudomonadati</taxon>
        <taxon>Pseudomonadota</taxon>
        <taxon>Gammaproteobacteria</taxon>
        <taxon>Alteromonadales</taxon>
        <taxon>Alteromonadaceae</taxon>
        <taxon>Paraglaciecola</taxon>
    </lineage>
</organism>
<evidence type="ECO:0000256" key="1">
    <source>
        <dbReference type="SAM" id="SignalP"/>
    </source>
</evidence>
<name>A0ABQ0IEW9_9ALTE</name>
<gene>
    <name evidence="2" type="ORF">GAGA_4990</name>
</gene>
<feature type="signal peptide" evidence="1">
    <location>
        <begin position="1"/>
        <end position="26"/>
    </location>
</feature>
<accession>A0ABQ0IEW9</accession>
<feature type="chain" id="PRO_5045275482" evidence="1">
    <location>
        <begin position="27"/>
        <end position="153"/>
    </location>
</feature>